<evidence type="ECO:0000313" key="2">
    <source>
        <dbReference type="Proteomes" id="UP000821845"/>
    </source>
</evidence>
<accession>A0ACB7RYU2</accession>
<name>A0ACB7RYU2_HYAAI</name>
<reference evidence="1" key="1">
    <citation type="submission" date="2020-05" db="EMBL/GenBank/DDBJ databases">
        <title>Large-scale comparative analyses of tick genomes elucidate their genetic diversity and vector capacities.</title>
        <authorList>
            <person name="Jia N."/>
            <person name="Wang J."/>
            <person name="Shi W."/>
            <person name="Du L."/>
            <person name="Sun Y."/>
            <person name="Zhan W."/>
            <person name="Jiang J."/>
            <person name="Wang Q."/>
            <person name="Zhang B."/>
            <person name="Ji P."/>
            <person name="Sakyi L.B."/>
            <person name="Cui X."/>
            <person name="Yuan T."/>
            <person name="Jiang B."/>
            <person name="Yang W."/>
            <person name="Lam T.T.-Y."/>
            <person name="Chang Q."/>
            <person name="Ding S."/>
            <person name="Wang X."/>
            <person name="Zhu J."/>
            <person name="Ruan X."/>
            <person name="Zhao L."/>
            <person name="Wei J."/>
            <person name="Que T."/>
            <person name="Du C."/>
            <person name="Cheng J."/>
            <person name="Dai P."/>
            <person name="Han X."/>
            <person name="Huang E."/>
            <person name="Gao Y."/>
            <person name="Liu J."/>
            <person name="Shao H."/>
            <person name="Ye R."/>
            <person name="Li L."/>
            <person name="Wei W."/>
            <person name="Wang X."/>
            <person name="Wang C."/>
            <person name="Yang T."/>
            <person name="Huo Q."/>
            <person name="Li W."/>
            <person name="Guo W."/>
            <person name="Chen H."/>
            <person name="Zhou L."/>
            <person name="Ni X."/>
            <person name="Tian J."/>
            <person name="Zhou Y."/>
            <person name="Sheng Y."/>
            <person name="Liu T."/>
            <person name="Pan Y."/>
            <person name="Xia L."/>
            <person name="Li J."/>
            <person name="Zhao F."/>
            <person name="Cao W."/>
        </authorList>
    </citation>
    <scope>NUCLEOTIDE SEQUENCE</scope>
    <source>
        <strain evidence="1">Hyas-2018</strain>
    </source>
</reference>
<evidence type="ECO:0000313" key="1">
    <source>
        <dbReference type="EMBL" id="KAH6926629.1"/>
    </source>
</evidence>
<protein>
    <submittedName>
        <fullName evidence="1">Uncharacterized protein</fullName>
    </submittedName>
</protein>
<dbReference type="Proteomes" id="UP000821845">
    <property type="component" value="Chromosome 7"/>
</dbReference>
<proteinExistence type="predicted"/>
<gene>
    <name evidence="1" type="ORF">HPB50_020306</name>
</gene>
<sequence length="126" mass="14269">MEKIFDVRRRQYGRPALICGTWPAVLSAVTVSSLRDTIKAVVQEKLRKLFPSSCPQAATLSGVVRQEVQQALGTAPLVPPNKYLSGLHEDRKLCGTPRRMVLTDSQRRRVRSEIVHVVRLKPYYAR</sequence>
<dbReference type="EMBL" id="CM023487">
    <property type="protein sequence ID" value="KAH6926629.1"/>
    <property type="molecule type" value="Genomic_DNA"/>
</dbReference>
<organism evidence="1 2">
    <name type="scientific">Hyalomma asiaticum</name>
    <name type="common">Tick</name>
    <dbReference type="NCBI Taxonomy" id="266040"/>
    <lineage>
        <taxon>Eukaryota</taxon>
        <taxon>Metazoa</taxon>
        <taxon>Ecdysozoa</taxon>
        <taxon>Arthropoda</taxon>
        <taxon>Chelicerata</taxon>
        <taxon>Arachnida</taxon>
        <taxon>Acari</taxon>
        <taxon>Parasitiformes</taxon>
        <taxon>Ixodida</taxon>
        <taxon>Ixodoidea</taxon>
        <taxon>Ixodidae</taxon>
        <taxon>Hyalomminae</taxon>
        <taxon>Hyalomma</taxon>
    </lineage>
</organism>
<keyword evidence="2" id="KW-1185">Reference proteome</keyword>
<comment type="caution">
    <text evidence="1">The sequence shown here is derived from an EMBL/GenBank/DDBJ whole genome shotgun (WGS) entry which is preliminary data.</text>
</comment>